<dbReference type="Pfam" id="PF11382">
    <property type="entry name" value="MctB"/>
    <property type="match status" value="1"/>
</dbReference>
<proteinExistence type="predicted"/>
<evidence type="ECO:0000256" key="1">
    <source>
        <dbReference type="SAM" id="MobiDB-lite"/>
    </source>
</evidence>
<reference evidence="2 3" key="1">
    <citation type="submission" date="2020-03" db="EMBL/GenBank/DDBJ databases">
        <title>Two novel Motilibacter sp.</title>
        <authorList>
            <person name="Liu S."/>
        </authorList>
    </citation>
    <scope>NUCLEOTIDE SEQUENCE [LARGE SCALE GENOMIC DNA]</scope>
    <source>
        <strain evidence="2 3">E257</strain>
    </source>
</reference>
<protein>
    <submittedName>
        <fullName evidence="2">Copper transporter</fullName>
    </submittedName>
</protein>
<name>A0ABX0GXB7_9ACTN</name>
<dbReference type="EMBL" id="JAANNP010000005">
    <property type="protein sequence ID" value="NHC14237.1"/>
    <property type="molecule type" value="Genomic_DNA"/>
</dbReference>
<accession>A0ABX0GXB7</accession>
<evidence type="ECO:0000313" key="3">
    <source>
        <dbReference type="Proteomes" id="UP000800981"/>
    </source>
</evidence>
<feature type="region of interest" description="Disordered" evidence="1">
    <location>
        <begin position="296"/>
        <end position="319"/>
    </location>
</feature>
<dbReference type="Proteomes" id="UP000800981">
    <property type="component" value="Unassembled WGS sequence"/>
</dbReference>
<dbReference type="RefSeq" id="WP_166281575.1">
    <property type="nucleotide sequence ID" value="NZ_JAANNP010000005.1"/>
</dbReference>
<comment type="caution">
    <text evidence="2">The sequence shown here is derived from an EMBL/GenBank/DDBJ whole genome shotgun (WGS) entry which is preliminary data.</text>
</comment>
<organism evidence="2 3">
    <name type="scientific">Motilibacter deserti</name>
    <dbReference type="NCBI Taxonomy" id="2714956"/>
    <lineage>
        <taxon>Bacteria</taxon>
        <taxon>Bacillati</taxon>
        <taxon>Actinomycetota</taxon>
        <taxon>Actinomycetes</taxon>
        <taxon>Motilibacterales</taxon>
        <taxon>Motilibacteraceae</taxon>
        <taxon>Motilibacter</taxon>
    </lineage>
</organism>
<dbReference type="InterPro" id="IPR021522">
    <property type="entry name" value="MctB"/>
</dbReference>
<gene>
    <name evidence="2" type="ORF">G9H71_10640</name>
</gene>
<keyword evidence="3" id="KW-1185">Reference proteome</keyword>
<sequence length="319" mass="32599">MIDFRYHLVSLIAVFLALAVGVVLGAGPLDDPIGQTVESRADALSQSNNELRDDKAELADQISGYEDFITRTTPALVGGRLEGTTVALVGMPGVTEGQAETARAGLEAAGAAVPGSVLLTDDWTAEDRATELDDALTRLMPPDVSFPEDTSSAARAALVLARGIVTADPAAAGAADPAAKTLLEGLREDGFLTAEDEPWKRGSLVAVLAPLPEEPKPGEDTTRERSVLLAVPRMLATAGAVTVVAGPTGSAESGGLVADVRSDSEVAATVSTVDDVDTPAGRATLALAFVAARADDPGHYGDGPGADEPLPDIEGVTNK</sequence>
<evidence type="ECO:0000313" key="2">
    <source>
        <dbReference type="EMBL" id="NHC14237.1"/>
    </source>
</evidence>